<name>A0A0L0P6U2_CANAR</name>
<dbReference type="AlphaFoldDB" id="A0A0L0P6U2"/>
<accession>A0A0L0P6U2</accession>
<dbReference type="EMBL" id="LGST01000007">
    <property type="protein sequence ID" value="KNE02024.1"/>
    <property type="molecule type" value="Genomic_DNA"/>
</dbReference>
<protein>
    <submittedName>
        <fullName evidence="1">Uncharacterized protein</fullName>
    </submittedName>
</protein>
<comment type="caution">
    <text evidence="1">The sequence shown here is derived from an EMBL/GenBank/DDBJ whole genome shotgun (WGS) entry which is preliminary data.</text>
</comment>
<evidence type="ECO:0000313" key="2">
    <source>
        <dbReference type="Proteomes" id="UP000037122"/>
    </source>
</evidence>
<sequence length="43" mass="5150">MEVTNSVMMMIRLEGLIKSIQLKDMAKFCDKYPSFYRRYVIVT</sequence>
<organism evidence="1 2">
    <name type="scientific">Candidozyma auris</name>
    <name type="common">Yeast</name>
    <name type="synonym">Candida auris</name>
    <dbReference type="NCBI Taxonomy" id="498019"/>
    <lineage>
        <taxon>Eukaryota</taxon>
        <taxon>Fungi</taxon>
        <taxon>Dikarya</taxon>
        <taxon>Ascomycota</taxon>
        <taxon>Saccharomycotina</taxon>
        <taxon>Pichiomycetes</taxon>
        <taxon>Metschnikowiaceae</taxon>
        <taxon>Candidozyma</taxon>
    </lineage>
</organism>
<proteinExistence type="predicted"/>
<dbReference type="VEuPathDB" id="FungiDB:QG37_00963"/>
<dbReference type="Proteomes" id="UP000037122">
    <property type="component" value="Unassembled WGS sequence"/>
</dbReference>
<gene>
    <name evidence="1" type="ORF">QG37_00963</name>
</gene>
<evidence type="ECO:0000313" key="1">
    <source>
        <dbReference type="EMBL" id="KNE02024.1"/>
    </source>
</evidence>
<reference evidence="2" key="1">
    <citation type="journal article" date="2015" name="BMC Genomics">
        <title>Draft genome of a commonly misdiagnosed multidrug resistant pathogen Candida auris.</title>
        <authorList>
            <person name="Chatterjee S."/>
            <person name="Alampalli S.V."/>
            <person name="Nageshan R.K."/>
            <person name="Chettiar S.T."/>
            <person name="Joshi S."/>
            <person name="Tatu U.S."/>
        </authorList>
    </citation>
    <scope>NUCLEOTIDE SEQUENCE [LARGE SCALE GENOMIC DNA]</scope>
    <source>
        <strain evidence="2">6684</strain>
    </source>
</reference>